<evidence type="ECO:0000313" key="24">
    <source>
        <dbReference type="Proteomes" id="UP000008225"/>
    </source>
</evidence>
<comment type="subcellular location">
    <subcellularLocation>
        <location evidence="1">Mitochondrion outer membrane</location>
        <topology evidence="1">Peripheral membrane protein</topology>
    </subcellularLocation>
    <subcellularLocation>
        <location evidence="2 21">Secreted</location>
    </subcellularLocation>
</comment>
<keyword evidence="5" id="KW-0081">Bacteriolytic enzyme</keyword>
<evidence type="ECO:0000256" key="7">
    <source>
        <dbReference type="ARBA" id="ARBA00023408"/>
    </source>
</evidence>
<dbReference type="EC" id="3.1.1.4" evidence="21"/>
<dbReference type="PROSITE" id="PS00118">
    <property type="entry name" value="PA2_HIS"/>
    <property type="match status" value="1"/>
</dbReference>
<dbReference type="Ensembl" id="ENSCJAT00000012885.5">
    <property type="protein sequence ID" value="ENSCJAP00000012218.3"/>
    <property type="gene ID" value="ENSCJAG00000006614.5"/>
</dbReference>
<keyword evidence="5" id="KW-0929">Antimicrobial</keyword>
<dbReference type="GO" id="GO:0016042">
    <property type="term" value="P:lipid catabolic process"/>
    <property type="evidence" value="ECO:0007669"/>
    <property type="project" value="InterPro"/>
</dbReference>
<evidence type="ECO:0000256" key="8">
    <source>
        <dbReference type="ARBA" id="ARBA00036719"/>
    </source>
</evidence>
<comment type="cofactor">
    <cofactor evidence="18">
        <name>Ca(2+)</name>
        <dbReference type="ChEBI" id="CHEBI:29108"/>
    </cofactor>
    <text evidence="18">Binds 1 Ca(2+) ion per subunit.</text>
</comment>
<keyword evidence="21" id="KW-0378">Hydrolase</keyword>
<organism evidence="23 24">
    <name type="scientific">Callithrix jacchus</name>
    <name type="common">White-tufted-ear marmoset</name>
    <name type="synonym">Simia Jacchus</name>
    <dbReference type="NCBI Taxonomy" id="9483"/>
    <lineage>
        <taxon>Eukaryota</taxon>
        <taxon>Metazoa</taxon>
        <taxon>Chordata</taxon>
        <taxon>Craniata</taxon>
        <taxon>Vertebrata</taxon>
        <taxon>Euteleostomi</taxon>
        <taxon>Mammalia</taxon>
        <taxon>Eutheria</taxon>
        <taxon>Euarchontoglires</taxon>
        <taxon>Primates</taxon>
        <taxon>Haplorrhini</taxon>
        <taxon>Platyrrhini</taxon>
        <taxon>Cebidae</taxon>
        <taxon>Callitrichinae</taxon>
        <taxon>Callithrix</taxon>
        <taxon>Callithrix</taxon>
    </lineage>
</organism>
<dbReference type="GO" id="GO:0042742">
    <property type="term" value="P:defense response to bacterium"/>
    <property type="evidence" value="ECO:0007669"/>
    <property type="project" value="UniProtKB-KW"/>
</dbReference>
<comment type="catalytic activity">
    <reaction evidence="8">
        <text>1-hexadecanoyl-2-(4Z,7Z,10Z,13Z,16Z,19Z-docosahexaenoyl)-sn-glycero-3-phosphocholine + H2O = (4Z,7Z,10Z,13Z,16Z,19Z)-docosahexaenoate + 1-hexadecanoyl-sn-glycero-3-phosphocholine + H(+)</text>
        <dbReference type="Rhea" id="RHEA:41231"/>
        <dbReference type="ChEBI" id="CHEBI:15377"/>
        <dbReference type="ChEBI" id="CHEBI:15378"/>
        <dbReference type="ChEBI" id="CHEBI:72998"/>
        <dbReference type="ChEBI" id="CHEBI:74963"/>
        <dbReference type="ChEBI" id="CHEBI:77016"/>
    </reaction>
    <physiologicalReaction direction="left-to-right" evidence="8">
        <dbReference type="Rhea" id="RHEA:41232"/>
    </physiologicalReaction>
</comment>
<evidence type="ECO:0000256" key="16">
    <source>
        <dbReference type="ARBA" id="ARBA00048699"/>
    </source>
</evidence>
<comment type="catalytic activity">
    <reaction evidence="7">
        <text>1-hexadecanoyl-2-(9Z,12Z-octadecadienoyl)-sn-glycero-3-phosphocholine + H2O = (9Z,12Z)-octadecadienoate + 1-hexadecanoyl-sn-glycero-3-phosphocholine + H(+)</text>
        <dbReference type="Rhea" id="RHEA:40811"/>
        <dbReference type="ChEBI" id="CHEBI:15377"/>
        <dbReference type="ChEBI" id="CHEBI:15378"/>
        <dbReference type="ChEBI" id="CHEBI:30245"/>
        <dbReference type="ChEBI" id="CHEBI:72998"/>
        <dbReference type="ChEBI" id="CHEBI:73002"/>
    </reaction>
    <physiologicalReaction direction="left-to-right" evidence="7">
        <dbReference type="Rhea" id="RHEA:40812"/>
    </physiologicalReaction>
</comment>
<comment type="catalytic activity">
    <reaction evidence="15">
        <text>1-hexadecanoyl-2-(9Z-octadecenoyl)-sn-glycero-3-phosphoethanolamine + H2O = 1-hexadecanoyl-sn-glycero-3-phosphoethanolamine + (9Z)-octadecenoate + H(+)</text>
        <dbReference type="Rhea" id="RHEA:40911"/>
        <dbReference type="ChEBI" id="CHEBI:15377"/>
        <dbReference type="ChEBI" id="CHEBI:15378"/>
        <dbReference type="ChEBI" id="CHEBI:30823"/>
        <dbReference type="ChEBI" id="CHEBI:73004"/>
        <dbReference type="ChEBI" id="CHEBI:73007"/>
    </reaction>
    <physiologicalReaction direction="left-to-right" evidence="15">
        <dbReference type="Rhea" id="RHEA:40912"/>
    </physiologicalReaction>
</comment>
<reference evidence="23" key="3">
    <citation type="submission" date="2025-09" db="UniProtKB">
        <authorList>
            <consortium name="Ensembl"/>
        </authorList>
    </citation>
    <scope>IDENTIFICATION</scope>
</reference>
<dbReference type="GO" id="GO:0005576">
    <property type="term" value="C:extracellular region"/>
    <property type="evidence" value="ECO:0007669"/>
    <property type="project" value="UniProtKB-SubCell"/>
</dbReference>
<evidence type="ECO:0000256" key="3">
    <source>
        <dbReference type="ARBA" id="ARBA00007056"/>
    </source>
</evidence>
<evidence type="ECO:0000256" key="10">
    <source>
        <dbReference type="ARBA" id="ARBA00048015"/>
    </source>
</evidence>
<name>F7GTB5_CALJA</name>
<evidence type="ECO:0000313" key="23">
    <source>
        <dbReference type="Ensembl" id="ENSCJAP00000012218.3"/>
    </source>
</evidence>
<evidence type="ECO:0000259" key="22">
    <source>
        <dbReference type="SMART" id="SM00085"/>
    </source>
</evidence>
<comment type="catalytic activity">
    <reaction evidence="12">
        <text>N-hexadecanoyl-1,2-di-(9Z-octadecenoyl)-sn-glycero-3-phosphoethanolamine + H2O = N-hexadecanoyl-1-(9Z-octadecenoyl)-sn-glycero-3-phosphoethanolamine + (9Z)-octadecenoate + H(+)</text>
        <dbReference type="Rhea" id="RHEA:45424"/>
        <dbReference type="ChEBI" id="CHEBI:15377"/>
        <dbReference type="ChEBI" id="CHEBI:15378"/>
        <dbReference type="ChEBI" id="CHEBI:30823"/>
        <dbReference type="ChEBI" id="CHEBI:78097"/>
        <dbReference type="ChEBI" id="CHEBI:85217"/>
    </reaction>
    <physiologicalReaction direction="left-to-right" evidence="12">
        <dbReference type="Rhea" id="RHEA:45425"/>
    </physiologicalReaction>
</comment>
<feature type="domain" description="Phospholipase A2-like central" evidence="22">
    <location>
        <begin position="21"/>
        <end position="130"/>
    </location>
</feature>
<dbReference type="SMART" id="SM00085">
    <property type="entry name" value="PA2c"/>
    <property type="match status" value="1"/>
</dbReference>
<dbReference type="Proteomes" id="UP000008225">
    <property type="component" value="Chromosome 7"/>
</dbReference>
<dbReference type="GO" id="GO:0042130">
    <property type="term" value="P:negative regulation of T cell proliferation"/>
    <property type="evidence" value="ECO:0007669"/>
    <property type="project" value="TreeGrafter"/>
</dbReference>
<feature type="binding site" evidence="18">
    <location>
        <position position="49"/>
    </location>
    <ligand>
        <name>Ca(2+)</name>
        <dbReference type="ChEBI" id="CHEBI:29108"/>
    </ligand>
</feature>
<dbReference type="OMA" id="SWCKRET"/>
<accession>F7GTB5</accession>
<dbReference type="GO" id="GO:0050482">
    <property type="term" value="P:arachidonate secretion"/>
    <property type="evidence" value="ECO:0007669"/>
    <property type="project" value="InterPro"/>
</dbReference>
<comment type="catalytic activity">
    <reaction evidence="14">
        <text>1-hexadecanoyl-2-(5Z,8Z,11Z,14Z-eicosatetraenoyl)-sn-glycero-3-phosphoethanolamine + H2O = 1-hexadecanoyl-sn-glycero-3-phosphoethanolamine + (5Z,8Z,11Z,14Z)-eicosatetraenoate + H(+)</text>
        <dbReference type="Rhea" id="RHEA:40431"/>
        <dbReference type="ChEBI" id="CHEBI:15377"/>
        <dbReference type="ChEBI" id="CHEBI:15378"/>
        <dbReference type="ChEBI" id="CHEBI:32395"/>
        <dbReference type="ChEBI" id="CHEBI:73004"/>
        <dbReference type="ChEBI" id="CHEBI:73009"/>
    </reaction>
    <physiologicalReaction direction="left-to-right" evidence="14">
        <dbReference type="Rhea" id="RHEA:40432"/>
    </physiologicalReaction>
</comment>
<comment type="catalytic activity">
    <reaction evidence="13">
        <text>1,2-dihexadecanoyl-sn-glycero-3-phosphocholine + H2O = 1-hexadecanoyl-sn-glycero-3-phosphocholine + hexadecanoate + H(+)</text>
        <dbReference type="Rhea" id="RHEA:41223"/>
        <dbReference type="ChEBI" id="CHEBI:7896"/>
        <dbReference type="ChEBI" id="CHEBI:15377"/>
        <dbReference type="ChEBI" id="CHEBI:15378"/>
        <dbReference type="ChEBI" id="CHEBI:72998"/>
        <dbReference type="ChEBI" id="CHEBI:72999"/>
    </reaction>
    <physiologicalReaction direction="left-to-right" evidence="13">
        <dbReference type="Rhea" id="RHEA:41224"/>
    </physiologicalReaction>
</comment>
<dbReference type="InterPro" id="IPR001211">
    <property type="entry name" value="PLA2"/>
</dbReference>
<keyword evidence="18 21" id="KW-0106">Calcium</keyword>
<dbReference type="InterPro" id="IPR033113">
    <property type="entry name" value="PLA2_histidine"/>
</dbReference>
<dbReference type="GeneTree" id="ENSGT00940000155096"/>
<protein>
    <recommendedName>
        <fullName evidence="21">Phospholipase A2</fullName>
        <ecNumber evidence="21">3.1.1.4</ecNumber>
    </recommendedName>
</protein>
<dbReference type="AlphaFoldDB" id="F7GTB5"/>
<keyword evidence="21" id="KW-0732">Signal</keyword>
<evidence type="ECO:0000256" key="19">
    <source>
        <dbReference type="PIRSR" id="PIRSR601211-3"/>
    </source>
</evidence>
<comment type="catalytic activity">
    <reaction evidence="21">
        <text>a 1,2-diacyl-sn-glycero-3-phosphocholine + H2O = a 1-acyl-sn-glycero-3-phosphocholine + a fatty acid + H(+)</text>
        <dbReference type="Rhea" id="RHEA:15801"/>
        <dbReference type="ChEBI" id="CHEBI:15377"/>
        <dbReference type="ChEBI" id="CHEBI:15378"/>
        <dbReference type="ChEBI" id="CHEBI:28868"/>
        <dbReference type="ChEBI" id="CHEBI:57643"/>
        <dbReference type="ChEBI" id="CHEBI:58168"/>
        <dbReference type="EC" id="3.1.1.4"/>
    </reaction>
</comment>
<dbReference type="GO" id="GO:0005741">
    <property type="term" value="C:mitochondrial outer membrane"/>
    <property type="evidence" value="ECO:0007669"/>
    <property type="project" value="UniProtKB-SubCell"/>
</dbReference>
<feature type="binding site" evidence="18">
    <location>
        <position position="68"/>
    </location>
    <ligand>
        <name>Ca(2+)</name>
        <dbReference type="ChEBI" id="CHEBI:29108"/>
    </ligand>
</feature>
<dbReference type="PRINTS" id="PR00389">
    <property type="entry name" value="PHPHLIPASEA2"/>
</dbReference>
<keyword evidence="18" id="KW-0479">Metal-binding</keyword>
<evidence type="ECO:0000256" key="14">
    <source>
        <dbReference type="ARBA" id="ARBA00048541"/>
    </source>
</evidence>
<reference evidence="23" key="1">
    <citation type="submission" date="2009-03" db="EMBL/GenBank/DDBJ databases">
        <authorList>
            <person name="Warren W."/>
            <person name="Ye L."/>
            <person name="Minx P."/>
            <person name="Worley K."/>
            <person name="Gibbs R."/>
            <person name="Wilson R.K."/>
        </authorList>
    </citation>
    <scope>NUCLEOTIDE SEQUENCE [LARGE SCALE GENOMIC DNA]</scope>
</reference>
<dbReference type="Pfam" id="PF00068">
    <property type="entry name" value="Phospholip_A2_1"/>
    <property type="match status" value="1"/>
</dbReference>
<comment type="catalytic activity">
    <reaction evidence="9">
        <text>a 1,2-diacyl-sn-glycero-3-phosphoethanolamine + H2O = a 1-acyl-sn-glycero-3-phosphoethanolamine + a fatty acid + H(+)</text>
        <dbReference type="Rhea" id="RHEA:44604"/>
        <dbReference type="ChEBI" id="CHEBI:15377"/>
        <dbReference type="ChEBI" id="CHEBI:15378"/>
        <dbReference type="ChEBI" id="CHEBI:28868"/>
        <dbReference type="ChEBI" id="CHEBI:64381"/>
        <dbReference type="ChEBI" id="CHEBI:64612"/>
    </reaction>
    <physiologicalReaction direction="left-to-right" evidence="9">
        <dbReference type="Rhea" id="RHEA:44605"/>
    </physiologicalReaction>
</comment>
<evidence type="ECO:0000256" key="13">
    <source>
        <dbReference type="ARBA" id="ARBA00048227"/>
    </source>
</evidence>
<keyword evidence="6 19" id="KW-1015">Disulfide bond</keyword>
<keyword evidence="4 21" id="KW-0964">Secreted</keyword>
<comment type="catalytic activity">
    <reaction evidence="16">
        <text>1-hexadecanoyl-2-(9Z-octadecenoyl)-sn-glycero-3-phosphocholine + H2O = 1-hexadecanoyl-sn-glycero-3-phosphocholine + (9Z)-octadecenoate + H(+)</text>
        <dbReference type="Rhea" id="RHEA:38779"/>
        <dbReference type="ChEBI" id="CHEBI:15377"/>
        <dbReference type="ChEBI" id="CHEBI:15378"/>
        <dbReference type="ChEBI" id="CHEBI:30823"/>
        <dbReference type="ChEBI" id="CHEBI:72998"/>
        <dbReference type="ChEBI" id="CHEBI:73001"/>
    </reaction>
    <physiologicalReaction direction="left-to-right" evidence="16">
        <dbReference type="Rhea" id="RHEA:38780"/>
    </physiologicalReaction>
</comment>
<sequence>MKTLLLLAVIMVFGLLQAHGDLLNFRKMIKLATGKEATTSYGFYGCHCGVGGKGSPKDATDRCCFAHDCCYKRLERRGCGTKFLSYKFSNKGSSITCEDSLRGTGALETSGSGAEKAIAIMQARGSNSLT</sequence>
<dbReference type="GO" id="GO:0005509">
    <property type="term" value="F:calcium ion binding"/>
    <property type="evidence" value="ECO:0007669"/>
    <property type="project" value="InterPro"/>
</dbReference>
<evidence type="ECO:0000256" key="6">
    <source>
        <dbReference type="ARBA" id="ARBA00023157"/>
    </source>
</evidence>
<dbReference type="InterPro" id="IPR016090">
    <property type="entry name" value="PLA2-like_dom"/>
</dbReference>
<dbReference type="HOGENOM" id="CLU_090683_3_0_1"/>
<dbReference type="GO" id="GO:0031640">
    <property type="term" value="P:killing of cells of another organism"/>
    <property type="evidence" value="ECO:0007669"/>
    <property type="project" value="UniProtKB-KW"/>
</dbReference>
<evidence type="ECO:0000256" key="11">
    <source>
        <dbReference type="ARBA" id="ARBA00048080"/>
    </source>
</evidence>
<feature type="chain" id="PRO_5035338931" description="Phospholipase A2" evidence="21">
    <location>
        <begin position="21"/>
        <end position="130"/>
    </location>
</feature>
<dbReference type="GO" id="GO:0047498">
    <property type="term" value="F:calcium-dependent phospholipase A2 activity"/>
    <property type="evidence" value="ECO:0007669"/>
    <property type="project" value="TreeGrafter"/>
</dbReference>
<dbReference type="SUPFAM" id="SSF48619">
    <property type="entry name" value="Phospholipase A2, PLA2"/>
    <property type="match status" value="1"/>
</dbReference>
<keyword evidence="24" id="KW-1185">Reference proteome</keyword>
<evidence type="ECO:0000256" key="12">
    <source>
        <dbReference type="ARBA" id="ARBA00048221"/>
    </source>
</evidence>
<proteinExistence type="inferred from homology"/>
<evidence type="ECO:0000256" key="4">
    <source>
        <dbReference type="ARBA" id="ARBA00022525"/>
    </source>
</evidence>
<feature type="disulfide bond" evidence="19">
    <location>
        <begin position="48"/>
        <end position="64"/>
    </location>
</feature>
<comment type="similarity">
    <text evidence="3 20">Belongs to the phospholipase A2 family.</text>
</comment>
<dbReference type="CDD" id="cd00125">
    <property type="entry name" value="PLA2c"/>
    <property type="match status" value="1"/>
</dbReference>
<reference evidence="23" key="2">
    <citation type="submission" date="2025-08" db="UniProtKB">
        <authorList>
            <consortium name="Ensembl"/>
        </authorList>
    </citation>
    <scope>IDENTIFICATION</scope>
</reference>
<keyword evidence="21" id="KW-0443">Lipid metabolism</keyword>
<evidence type="ECO:0000256" key="15">
    <source>
        <dbReference type="ARBA" id="ARBA00048613"/>
    </source>
</evidence>
<evidence type="ECO:0000256" key="17">
    <source>
        <dbReference type="ARBA" id="ARBA00049282"/>
    </source>
</evidence>
<dbReference type="PANTHER" id="PTHR11716:SF9">
    <property type="entry name" value="PHOSPHOLIPASE A2, MEMBRANE ASSOCIATED"/>
    <property type="match status" value="1"/>
</dbReference>
<dbReference type="PANTHER" id="PTHR11716">
    <property type="entry name" value="PHOSPHOLIPASE A2 FAMILY MEMBER"/>
    <property type="match status" value="1"/>
</dbReference>
<evidence type="ECO:0000256" key="5">
    <source>
        <dbReference type="ARBA" id="ARBA00022638"/>
    </source>
</evidence>
<feature type="binding site" evidence="18">
    <location>
        <position position="51"/>
    </location>
    <ligand>
        <name>Ca(2+)</name>
        <dbReference type="ChEBI" id="CHEBI:29108"/>
    </ligand>
</feature>
<evidence type="ECO:0000256" key="9">
    <source>
        <dbReference type="ARBA" id="ARBA00036775"/>
    </source>
</evidence>
<dbReference type="InterPro" id="IPR036444">
    <property type="entry name" value="PLipase_A2_dom_sf"/>
</dbReference>
<feature type="signal peptide" evidence="21">
    <location>
        <begin position="1"/>
        <end position="20"/>
    </location>
</feature>
<dbReference type="eggNOG" id="KOG4087">
    <property type="taxonomic scope" value="Eukaryota"/>
</dbReference>
<dbReference type="Gene3D" id="1.20.90.10">
    <property type="entry name" value="Phospholipase A2 domain"/>
    <property type="match status" value="1"/>
</dbReference>
<evidence type="ECO:0000256" key="18">
    <source>
        <dbReference type="PIRSR" id="PIRSR601211-2"/>
    </source>
</evidence>
<evidence type="ECO:0000256" key="2">
    <source>
        <dbReference type="ARBA" id="ARBA00004613"/>
    </source>
</evidence>
<comment type="catalytic activity">
    <reaction evidence="11">
        <text>1,2-dihexadecanoyl-sn-glycero-3-phospho-(1'-sn-glycerol) + H2O = 1-hexadecanoyl-sn-glycero-3-phospho-(1'-sn-glycerol) + hexadecanoate + H(+)</text>
        <dbReference type="Rhea" id="RHEA:45472"/>
        <dbReference type="ChEBI" id="CHEBI:7896"/>
        <dbReference type="ChEBI" id="CHEBI:15377"/>
        <dbReference type="ChEBI" id="CHEBI:15378"/>
        <dbReference type="ChEBI" id="CHEBI:72829"/>
        <dbReference type="ChEBI" id="CHEBI:75158"/>
    </reaction>
    <physiologicalReaction direction="left-to-right" evidence="11">
        <dbReference type="Rhea" id="RHEA:45473"/>
    </physiologicalReaction>
</comment>
<dbReference type="GO" id="GO:0005543">
    <property type="term" value="F:phospholipid binding"/>
    <property type="evidence" value="ECO:0007669"/>
    <property type="project" value="TreeGrafter"/>
</dbReference>
<evidence type="ECO:0000256" key="1">
    <source>
        <dbReference type="ARBA" id="ARBA00004450"/>
    </source>
</evidence>
<dbReference type="Bgee" id="ENSCJAG00000006614">
    <property type="expression patterns" value="Expressed in ovary and 3 other cell types or tissues"/>
</dbReference>
<evidence type="ECO:0000256" key="20">
    <source>
        <dbReference type="RuleBase" id="RU003654"/>
    </source>
</evidence>
<comment type="catalytic activity">
    <reaction evidence="10">
        <text>1-hexadecanoyl-2-(9Z-octadecenoyl)-sn-glycero-3-phospho-(1'-sn-glycerol) + H2O = 1-hexadecanoyl-sn-glycero-3-phospho-(1'-sn-glycerol) + (9Z)-octadecenoate + H(+)</text>
        <dbReference type="Rhea" id="RHEA:40919"/>
        <dbReference type="ChEBI" id="CHEBI:15377"/>
        <dbReference type="ChEBI" id="CHEBI:15378"/>
        <dbReference type="ChEBI" id="CHEBI:30823"/>
        <dbReference type="ChEBI" id="CHEBI:72841"/>
        <dbReference type="ChEBI" id="CHEBI:75158"/>
    </reaction>
    <physiologicalReaction direction="left-to-right" evidence="10">
        <dbReference type="Rhea" id="RHEA:40920"/>
    </physiologicalReaction>
</comment>
<comment type="catalytic activity">
    <reaction evidence="17">
        <text>1-hexadecanoyl-2-(9Z-octadecenoyl)-sn-glycero-3-phosphoglycerol + H2O = 1-hexadecanoyl-sn-glycero-3-phosphoglycerol + (9Z)-octadecenoate + H(+)</text>
        <dbReference type="Rhea" id="RHEA:44524"/>
        <dbReference type="ChEBI" id="CHEBI:15377"/>
        <dbReference type="ChEBI" id="CHEBI:15378"/>
        <dbReference type="ChEBI" id="CHEBI:30823"/>
        <dbReference type="ChEBI" id="CHEBI:84472"/>
        <dbReference type="ChEBI" id="CHEBI:84475"/>
    </reaction>
    <physiologicalReaction direction="left-to-right" evidence="17">
        <dbReference type="Rhea" id="RHEA:44525"/>
    </physiologicalReaction>
</comment>
<dbReference type="GO" id="GO:0006644">
    <property type="term" value="P:phospholipid metabolic process"/>
    <property type="evidence" value="ECO:0007669"/>
    <property type="project" value="InterPro"/>
</dbReference>
<evidence type="ECO:0000256" key="21">
    <source>
        <dbReference type="RuleBase" id="RU361236"/>
    </source>
</evidence>